<comment type="subcellular location">
    <subcellularLocation>
        <location evidence="1">Membrane</location>
        <topology evidence="1">Multi-pass membrane protein</topology>
    </subcellularLocation>
</comment>
<feature type="transmembrane region" description="Helical" evidence="6">
    <location>
        <begin position="180"/>
        <end position="199"/>
    </location>
</feature>
<feature type="transmembrane region" description="Helical" evidence="6">
    <location>
        <begin position="245"/>
        <end position="264"/>
    </location>
</feature>
<keyword evidence="4 6" id="KW-1133">Transmembrane helix</keyword>
<dbReference type="PANTHER" id="PTHR32322:SF2">
    <property type="entry name" value="EAMA DOMAIN-CONTAINING PROTEIN"/>
    <property type="match status" value="1"/>
</dbReference>
<keyword evidence="5 6" id="KW-0472">Membrane</keyword>
<dbReference type="KEGG" id="tso:IZ6_06380"/>
<feature type="transmembrane region" description="Helical" evidence="6">
    <location>
        <begin position="155"/>
        <end position="173"/>
    </location>
</feature>
<feature type="transmembrane region" description="Helical" evidence="6">
    <location>
        <begin position="92"/>
        <end position="111"/>
    </location>
</feature>
<evidence type="ECO:0000256" key="6">
    <source>
        <dbReference type="SAM" id="Phobius"/>
    </source>
</evidence>
<evidence type="ECO:0000259" key="7">
    <source>
        <dbReference type="Pfam" id="PF00892"/>
    </source>
</evidence>
<feature type="domain" description="EamA" evidence="7">
    <location>
        <begin position="152"/>
        <end position="287"/>
    </location>
</feature>
<evidence type="ECO:0000256" key="5">
    <source>
        <dbReference type="ARBA" id="ARBA00023136"/>
    </source>
</evidence>
<evidence type="ECO:0000256" key="4">
    <source>
        <dbReference type="ARBA" id="ARBA00022989"/>
    </source>
</evidence>
<gene>
    <name evidence="8" type="ORF">IZ6_06380</name>
</gene>
<dbReference type="SUPFAM" id="SSF103481">
    <property type="entry name" value="Multidrug resistance efflux transporter EmrE"/>
    <property type="match status" value="2"/>
</dbReference>
<comment type="similarity">
    <text evidence="2">Belongs to the EamA transporter family.</text>
</comment>
<feature type="transmembrane region" description="Helical" evidence="6">
    <location>
        <begin position="123"/>
        <end position="143"/>
    </location>
</feature>
<feature type="domain" description="EamA" evidence="7">
    <location>
        <begin position="5"/>
        <end position="137"/>
    </location>
</feature>
<dbReference type="InterPro" id="IPR050638">
    <property type="entry name" value="AA-Vitamin_Transporters"/>
</dbReference>
<dbReference type="InterPro" id="IPR000620">
    <property type="entry name" value="EamA_dom"/>
</dbReference>
<name>A0A6S6QFM9_9HYPH</name>
<dbReference type="GO" id="GO:0016020">
    <property type="term" value="C:membrane"/>
    <property type="evidence" value="ECO:0007669"/>
    <property type="project" value="UniProtKB-SubCell"/>
</dbReference>
<sequence>MDRPYLLLTLTSLFWAINIVLGRFAAPDIPPLTLAFLRWFGATLVVLPFAWKALKADWPVIRSHLLLMTALSATGIAGYNALAYWGLGYTEALNALLVQSTGPLLIALWGWGLWGDKLSPAQFLGIMTSLTGVLVIITRGDFAHLAQLKLNPGDILTFAALVLYGLYAALIRARPAMAQISFLATTIIGGAILLLPFAAGEFFAGYRVHVTASSLAVLAYVAVFPSLIAYMFFVRSVELIGPNRASPFFHLMPVFGSVIAILFLGEQPQIFHALGFALVLGGVFVATRRPKGAAL</sequence>
<dbReference type="EMBL" id="AP023361">
    <property type="protein sequence ID" value="BCJ89903.1"/>
    <property type="molecule type" value="Genomic_DNA"/>
</dbReference>
<protein>
    <submittedName>
        <fullName evidence="8">DMT transporter permease</fullName>
    </submittedName>
</protein>
<feature type="transmembrane region" description="Helical" evidence="6">
    <location>
        <begin position="211"/>
        <end position="233"/>
    </location>
</feature>
<proteinExistence type="inferred from homology"/>
<reference evidence="8 9" key="1">
    <citation type="submission" date="2020-08" db="EMBL/GenBank/DDBJ databases">
        <title>Genome sequence of Rhizobiales bacterium strain IZ6.</title>
        <authorList>
            <person name="Nakai R."/>
            <person name="Naganuma T."/>
        </authorList>
    </citation>
    <scope>NUCLEOTIDE SEQUENCE [LARGE SCALE GENOMIC DNA]</scope>
    <source>
        <strain evidence="8 9">IZ6</strain>
    </source>
</reference>
<keyword evidence="9" id="KW-1185">Reference proteome</keyword>
<keyword evidence="3 6" id="KW-0812">Transmembrane</keyword>
<dbReference type="Proteomes" id="UP000515317">
    <property type="component" value="Chromosome"/>
</dbReference>
<accession>A0A6S6QFM9</accession>
<dbReference type="InterPro" id="IPR037185">
    <property type="entry name" value="EmrE-like"/>
</dbReference>
<organism evidence="8 9">
    <name type="scientific">Terrihabitans soli</name>
    <dbReference type="NCBI Taxonomy" id="708113"/>
    <lineage>
        <taxon>Bacteria</taxon>
        <taxon>Pseudomonadati</taxon>
        <taxon>Pseudomonadota</taxon>
        <taxon>Alphaproteobacteria</taxon>
        <taxon>Hyphomicrobiales</taxon>
        <taxon>Terrihabitans</taxon>
    </lineage>
</organism>
<evidence type="ECO:0000256" key="3">
    <source>
        <dbReference type="ARBA" id="ARBA00022692"/>
    </source>
</evidence>
<evidence type="ECO:0000256" key="2">
    <source>
        <dbReference type="ARBA" id="ARBA00007362"/>
    </source>
</evidence>
<evidence type="ECO:0000313" key="9">
    <source>
        <dbReference type="Proteomes" id="UP000515317"/>
    </source>
</evidence>
<dbReference type="Pfam" id="PF00892">
    <property type="entry name" value="EamA"/>
    <property type="match status" value="2"/>
</dbReference>
<feature type="transmembrane region" description="Helical" evidence="6">
    <location>
        <begin position="35"/>
        <end position="54"/>
    </location>
</feature>
<evidence type="ECO:0000313" key="8">
    <source>
        <dbReference type="EMBL" id="BCJ89903.1"/>
    </source>
</evidence>
<feature type="transmembrane region" description="Helical" evidence="6">
    <location>
        <begin position="66"/>
        <end position="86"/>
    </location>
</feature>
<dbReference type="AlphaFoldDB" id="A0A6S6QFM9"/>
<dbReference type="PANTHER" id="PTHR32322">
    <property type="entry name" value="INNER MEMBRANE TRANSPORTER"/>
    <property type="match status" value="1"/>
</dbReference>
<feature type="transmembrane region" description="Helical" evidence="6">
    <location>
        <begin position="270"/>
        <end position="287"/>
    </location>
</feature>
<evidence type="ECO:0000256" key="1">
    <source>
        <dbReference type="ARBA" id="ARBA00004141"/>
    </source>
</evidence>